<dbReference type="AlphaFoldDB" id="A0A8S1P441"/>
<dbReference type="EMBL" id="CAJJDM010000108">
    <property type="protein sequence ID" value="CAD8097812.1"/>
    <property type="molecule type" value="Genomic_DNA"/>
</dbReference>
<gene>
    <name evidence="1" type="ORF">PPRIM_AZ9-3.1.T1050048</name>
</gene>
<evidence type="ECO:0000313" key="2">
    <source>
        <dbReference type="Proteomes" id="UP000688137"/>
    </source>
</evidence>
<sequence length="118" mass="13735">MKKFQKIQLIILFQEIQFPNSYKLTKAPLQMIRKAYYYRKVQGMIFQANNGRPTNEFASERVNPILKDELFSKSPNGQNPLSQDSQSIQMIESRSKVFFLDDNGQIFNEFLSINTSSS</sequence>
<protein>
    <submittedName>
        <fullName evidence="1">Uncharacterized protein</fullName>
    </submittedName>
</protein>
<dbReference type="Proteomes" id="UP000688137">
    <property type="component" value="Unassembled WGS sequence"/>
</dbReference>
<comment type="caution">
    <text evidence="1">The sequence shown here is derived from an EMBL/GenBank/DDBJ whole genome shotgun (WGS) entry which is preliminary data.</text>
</comment>
<proteinExistence type="predicted"/>
<evidence type="ECO:0000313" key="1">
    <source>
        <dbReference type="EMBL" id="CAD8097812.1"/>
    </source>
</evidence>
<reference evidence="1" key="1">
    <citation type="submission" date="2021-01" db="EMBL/GenBank/DDBJ databases">
        <authorList>
            <consortium name="Genoscope - CEA"/>
            <person name="William W."/>
        </authorList>
    </citation>
    <scope>NUCLEOTIDE SEQUENCE</scope>
</reference>
<keyword evidence="2" id="KW-1185">Reference proteome</keyword>
<organism evidence="1 2">
    <name type="scientific">Paramecium primaurelia</name>
    <dbReference type="NCBI Taxonomy" id="5886"/>
    <lineage>
        <taxon>Eukaryota</taxon>
        <taxon>Sar</taxon>
        <taxon>Alveolata</taxon>
        <taxon>Ciliophora</taxon>
        <taxon>Intramacronucleata</taxon>
        <taxon>Oligohymenophorea</taxon>
        <taxon>Peniculida</taxon>
        <taxon>Parameciidae</taxon>
        <taxon>Paramecium</taxon>
    </lineage>
</organism>
<accession>A0A8S1P441</accession>
<name>A0A8S1P441_PARPR</name>